<evidence type="ECO:0000256" key="1">
    <source>
        <dbReference type="ARBA" id="ARBA00004141"/>
    </source>
</evidence>
<evidence type="ECO:0000313" key="7">
    <source>
        <dbReference type="EMBL" id="OJJ44860.1"/>
    </source>
</evidence>
<dbReference type="Pfam" id="PF01284">
    <property type="entry name" value="MARVEL"/>
    <property type="match status" value="1"/>
</dbReference>
<evidence type="ECO:0000256" key="3">
    <source>
        <dbReference type="ARBA" id="ARBA00022989"/>
    </source>
</evidence>
<gene>
    <name evidence="7" type="ORF">ASPZODRAFT_634619</name>
</gene>
<dbReference type="Proteomes" id="UP000184188">
    <property type="component" value="Unassembled WGS sequence"/>
</dbReference>
<dbReference type="GeneID" id="34615617"/>
<evidence type="ECO:0000256" key="4">
    <source>
        <dbReference type="ARBA" id="ARBA00023136"/>
    </source>
</evidence>
<accession>A0A1L9SCB9</accession>
<feature type="transmembrane region" description="Helical" evidence="5">
    <location>
        <begin position="122"/>
        <end position="140"/>
    </location>
</feature>
<dbReference type="OrthoDB" id="2117453at2759"/>
<dbReference type="PANTHER" id="PTHR37451:SF1">
    <property type="entry name" value="MARVEL DOMAIN-CONTAINING PROTEIN"/>
    <property type="match status" value="1"/>
</dbReference>
<evidence type="ECO:0000256" key="2">
    <source>
        <dbReference type="ARBA" id="ARBA00022692"/>
    </source>
</evidence>
<sequence>MAYTSSWVTIVRVVQAIFAVIVLGLTAYVINWDDYYSWWSPSTVNFMLFNSVWTLVIALPYIVLAPVFFAGIVHPFIVVGMEAVTMIFWFAGFIALACVLPPPRACHSSLCDSLQAATVFGAFEWALFAATTTINVMAVFTSRGNNGVKANPNAAVHTGV</sequence>
<proteinExistence type="predicted"/>
<dbReference type="RefSeq" id="XP_022579370.1">
    <property type="nucleotide sequence ID" value="XM_022729153.1"/>
</dbReference>
<dbReference type="EMBL" id="KV878346">
    <property type="protein sequence ID" value="OJJ44860.1"/>
    <property type="molecule type" value="Genomic_DNA"/>
</dbReference>
<dbReference type="AlphaFoldDB" id="A0A1L9SCB9"/>
<evidence type="ECO:0000313" key="8">
    <source>
        <dbReference type="Proteomes" id="UP000184188"/>
    </source>
</evidence>
<feature type="transmembrane region" description="Helical" evidence="5">
    <location>
        <begin position="83"/>
        <end position="102"/>
    </location>
</feature>
<dbReference type="InterPro" id="IPR008253">
    <property type="entry name" value="Marvel"/>
</dbReference>
<name>A0A1L9SCB9_9EURO</name>
<protein>
    <recommendedName>
        <fullName evidence="6">MARVEL domain-containing protein</fullName>
    </recommendedName>
</protein>
<dbReference type="GO" id="GO:0016020">
    <property type="term" value="C:membrane"/>
    <property type="evidence" value="ECO:0007669"/>
    <property type="project" value="UniProtKB-SubCell"/>
</dbReference>
<evidence type="ECO:0000259" key="6">
    <source>
        <dbReference type="Pfam" id="PF01284"/>
    </source>
</evidence>
<evidence type="ECO:0000256" key="5">
    <source>
        <dbReference type="SAM" id="Phobius"/>
    </source>
</evidence>
<keyword evidence="4 5" id="KW-0472">Membrane</keyword>
<feature type="transmembrane region" description="Helical" evidence="5">
    <location>
        <begin position="50"/>
        <end position="71"/>
    </location>
</feature>
<feature type="transmembrane region" description="Helical" evidence="5">
    <location>
        <begin position="7"/>
        <end position="30"/>
    </location>
</feature>
<dbReference type="PANTHER" id="PTHR37451">
    <property type="entry name" value="MARVEL DOMAIN"/>
    <property type="match status" value="1"/>
</dbReference>
<organism evidence="7 8">
    <name type="scientific">Penicilliopsis zonata CBS 506.65</name>
    <dbReference type="NCBI Taxonomy" id="1073090"/>
    <lineage>
        <taxon>Eukaryota</taxon>
        <taxon>Fungi</taxon>
        <taxon>Dikarya</taxon>
        <taxon>Ascomycota</taxon>
        <taxon>Pezizomycotina</taxon>
        <taxon>Eurotiomycetes</taxon>
        <taxon>Eurotiomycetidae</taxon>
        <taxon>Eurotiales</taxon>
        <taxon>Aspergillaceae</taxon>
        <taxon>Penicilliopsis</taxon>
    </lineage>
</organism>
<reference evidence="8" key="1">
    <citation type="journal article" date="2017" name="Genome Biol.">
        <title>Comparative genomics reveals high biological diversity and specific adaptations in the industrially and medically important fungal genus Aspergillus.</title>
        <authorList>
            <person name="de Vries R.P."/>
            <person name="Riley R."/>
            <person name="Wiebenga A."/>
            <person name="Aguilar-Osorio G."/>
            <person name="Amillis S."/>
            <person name="Uchima C.A."/>
            <person name="Anderluh G."/>
            <person name="Asadollahi M."/>
            <person name="Askin M."/>
            <person name="Barry K."/>
            <person name="Battaglia E."/>
            <person name="Bayram O."/>
            <person name="Benocci T."/>
            <person name="Braus-Stromeyer S.A."/>
            <person name="Caldana C."/>
            <person name="Canovas D."/>
            <person name="Cerqueira G.C."/>
            <person name="Chen F."/>
            <person name="Chen W."/>
            <person name="Choi C."/>
            <person name="Clum A."/>
            <person name="Dos Santos R.A."/>
            <person name="Damasio A.R."/>
            <person name="Diallinas G."/>
            <person name="Emri T."/>
            <person name="Fekete E."/>
            <person name="Flipphi M."/>
            <person name="Freyberg S."/>
            <person name="Gallo A."/>
            <person name="Gournas C."/>
            <person name="Habgood R."/>
            <person name="Hainaut M."/>
            <person name="Harispe M.L."/>
            <person name="Henrissat B."/>
            <person name="Hilden K.S."/>
            <person name="Hope R."/>
            <person name="Hossain A."/>
            <person name="Karabika E."/>
            <person name="Karaffa L."/>
            <person name="Karanyi Z."/>
            <person name="Krasevec N."/>
            <person name="Kuo A."/>
            <person name="Kusch H."/>
            <person name="LaButti K."/>
            <person name="Lagendijk E.L."/>
            <person name="Lapidus A."/>
            <person name="Levasseur A."/>
            <person name="Lindquist E."/>
            <person name="Lipzen A."/>
            <person name="Logrieco A.F."/>
            <person name="MacCabe A."/>
            <person name="Maekelae M.R."/>
            <person name="Malavazi I."/>
            <person name="Melin P."/>
            <person name="Meyer V."/>
            <person name="Mielnichuk N."/>
            <person name="Miskei M."/>
            <person name="Molnar A.P."/>
            <person name="Mule G."/>
            <person name="Ngan C.Y."/>
            <person name="Orejas M."/>
            <person name="Orosz E."/>
            <person name="Ouedraogo J.P."/>
            <person name="Overkamp K.M."/>
            <person name="Park H.-S."/>
            <person name="Perrone G."/>
            <person name="Piumi F."/>
            <person name="Punt P.J."/>
            <person name="Ram A.F."/>
            <person name="Ramon A."/>
            <person name="Rauscher S."/>
            <person name="Record E."/>
            <person name="Riano-Pachon D.M."/>
            <person name="Robert V."/>
            <person name="Roehrig J."/>
            <person name="Ruller R."/>
            <person name="Salamov A."/>
            <person name="Salih N.S."/>
            <person name="Samson R.A."/>
            <person name="Sandor E."/>
            <person name="Sanguinetti M."/>
            <person name="Schuetze T."/>
            <person name="Sepcic K."/>
            <person name="Shelest E."/>
            <person name="Sherlock G."/>
            <person name="Sophianopoulou V."/>
            <person name="Squina F.M."/>
            <person name="Sun H."/>
            <person name="Susca A."/>
            <person name="Todd R.B."/>
            <person name="Tsang A."/>
            <person name="Unkles S.E."/>
            <person name="van de Wiele N."/>
            <person name="van Rossen-Uffink D."/>
            <person name="Oliveira J.V."/>
            <person name="Vesth T.C."/>
            <person name="Visser J."/>
            <person name="Yu J.-H."/>
            <person name="Zhou M."/>
            <person name="Andersen M.R."/>
            <person name="Archer D.B."/>
            <person name="Baker S.E."/>
            <person name="Benoit I."/>
            <person name="Brakhage A.A."/>
            <person name="Braus G.H."/>
            <person name="Fischer R."/>
            <person name="Frisvad J.C."/>
            <person name="Goldman G.H."/>
            <person name="Houbraken J."/>
            <person name="Oakley B."/>
            <person name="Pocsi I."/>
            <person name="Scazzocchio C."/>
            <person name="Seiboth B."/>
            <person name="vanKuyk P.A."/>
            <person name="Wortman J."/>
            <person name="Dyer P.S."/>
            <person name="Grigoriev I.V."/>
        </authorList>
    </citation>
    <scope>NUCLEOTIDE SEQUENCE [LARGE SCALE GENOMIC DNA]</scope>
    <source>
        <strain evidence="8">CBS 506.65</strain>
    </source>
</reference>
<keyword evidence="8" id="KW-1185">Reference proteome</keyword>
<keyword evidence="3 5" id="KW-1133">Transmembrane helix</keyword>
<dbReference type="VEuPathDB" id="FungiDB:ASPZODRAFT_634619"/>
<feature type="domain" description="MARVEL" evidence="6">
    <location>
        <begin position="9"/>
        <end position="133"/>
    </location>
</feature>
<comment type="subcellular location">
    <subcellularLocation>
        <location evidence="1">Membrane</location>
        <topology evidence="1">Multi-pass membrane protein</topology>
    </subcellularLocation>
</comment>
<keyword evidence="2 5" id="KW-0812">Transmembrane</keyword>